<dbReference type="RefSeq" id="WP_132015281.1">
    <property type="nucleotide sequence ID" value="NZ_SLUN01000020.1"/>
</dbReference>
<gene>
    <name evidence="2" type="ORF">EDC14_102042</name>
</gene>
<feature type="domain" description="DUF362" evidence="1">
    <location>
        <begin position="37"/>
        <end position="228"/>
    </location>
</feature>
<evidence type="ECO:0000313" key="2">
    <source>
        <dbReference type="EMBL" id="TCL63757.1"/>
    </source>
</evidence>
<dbReference type="AlphaFoldDB" id="A0A4V6NGU1"/>
<protein>
    <submittedName>
        <fullName evidence="2">Uncharacterized protein (DUF362 family)</fullName>
    </submittedName>
</protein>
<comment type="caution">
    <text evidence="2">The sequence shown here is derived from an EMBL/GenBank/DDBJ whole genome shotgun (WGS) entry which is preliminary data.</text>
</comment>
<sequence length="362" mass="38904">MKPEQITVIYGTDPYSMTERLLERIALADLIPAGARIALKPNLVVAKPADSGATTHPAIAEAIIVYLQAHGFKEISIMEGSWLGETTEHAFQICGYTELARKYRVPLIDLKQAPTVRRRGGELDLAVCRPALESDYLINLPVLKAHCQTELTCALKNLKGCIPDAEKRRYHNLGLHRPIAALSSVLRPGLTIVDALSGDLSFEEGGNPVPMDRIIAGTDPVLLDAYAATLIGLESGDIPYIGFAAGLGVGSAELGRAAVIEINPDEKPSKPFRLTGQARNLAQWIEERQACSACYGSLIHALYRLKERGVLRKLPGPVRIGQGFRGVSGPGPGIGSCTRSLQTHLPGCPPTAAAIIRFLKAL</sequence>
<name>A0A4V6NGU1_HYDET</name>
<evidence type="ECO:0000313" key="3">
    <source>
        <dbReference type="Proteomes" id="UP000295008"/>
    </source>
</evidence>
<accession>A0A4V6NGU1</accession>
<dbReference type="InterPro" id="IPR007160">
    <property type="entry name" value="DUF362"/>
</dbReference>
<reference evidence="2 3" key="1">
    <citation type="submission" date="2019-03" db="EMBL/GenBank/DDBJ databases">
        <title>Genomic Encyclopedia of Type Strains, Phase IV (KMG-IV): sequencing the most valuable type-strain genomes for metagenomic binning, comparative biology and taxonomic classification.</title>
        <authorList>
            <person name="Goeker M."/>
        </authorList>
    </citation>
    <scope>NUCLEOTIDE SEQUENCE [LARGE SCALE GENOMIC DNA]</scope>
    <source>
        <strain evidence="2 3">LX-B</strain>
    </source>
</reference>
<dbReference type="Pfam" id="PF04015">
    <property type="entry name" value="DUF362"/>
    <property type="match status" value="1"/>
</dbReference>
<dbReference type="OrthoDB" id="9785671at2"/>
<proteinExistence type="predicted"/>
<organism evidence="2 3">
    <name type="scientific">Hydrogenispora ethanolica</name>
    <dbReference type="NCBI Taxonomy" id="1082276"/>
    <lineage>
        <taxon>Bacteria</taxon>
        <taxon>Bacillati</taxon>
        <taxon>Bacillota</taxon>
        <taxon>Hydrogenispora</taxon>
    </lineage>
</organism>
<keyword evidence="3" id="KW-1185">Reference proteome</keyword>
<evidence type="ECO:0000259" key="1">
    <source>
        <dbReference type="Pfam" id="PF04015"/>
    </source>
</evidence>
<dbReference type="Proteomes" id="UP000295008">
    <property type="component" value="Unassembled WGS sequence"/>
</dbReference>
<dbReference type="EMBL" id="SLUN01000020">
    <property type="protein sequence ID" value="TCL63757.1"/>
    <property type="molecule type" value="Genomic_DNA"/>
</dbReference>